<protein>
    <submittedName>
        <fullName evidence="2">Uncharacterized protein</fullName>
    </submittedName>
</protein>
<name>A0AAD5MDB3_PARTN</name>
<comment type="caution">
    <text evidence="2">The sequence shown here is derived from an EMBL/GenBank/DDBJ whole genome shotgun (WGS) entry which is preliminary data.</text>
</comment>
<keyword evidence="3" id="KW-1185">Reference proteome</keyword>
<accession>A0AAD5MDB3</accession>
<dbReference type="Proteomes" id="UP001196413">
    <property type="component" value="Unassembled WGS sequence"/>
</dbReference>
<proteinExistence type="predicted"/>
<keyword evidence="1" id="KW-0472">Membrane</keyword>
<reference evidence="2" key="1">
    <citation type="submission" date="2021-06" db="EMBL/GenBank/DDBJ databases">
        <title>Parelaphostrongylus tenuis whole genome reference sequence.</title>
        <authorList>
            <person name="Garwood T.J."/>
            <person name="Larsen P.A."/>
            <person name="Fountain-Jones N.M."/>
            <person name="Garbe J.R."/>
            <person name="Macchietto M.G."/>
            <person name="Kania S.A."/>
            <person name="Gerhold R.W."/>
            <person name="Richards J.E."/>
            <person name="Wolf T.M."/>
        </authorList>
    </citation>
    <scope>NUCLEOTIDE SEQUENCE</scope>
    <source>
        <strain evidence="2">MNPRO001-30</strain>
        <tissue evidence="2">Meninges</tissue>
    </source>
</reference>
<evidence type="ECO:0000313" key="3">
    <source>
        <dbReference type="Proteomes" id="UP001196413"/>
    </source>
</evidence>
<evidence type="ECO:0000313" key="2">
    <source>
        <dbReference type="EMBL" id="KAJ1345844.1"/>
    </source>
</evidence>
<sequence length="104" mass="11615">MDENQRVEVARDISIAMAVDTFITAGLHIWALLHCFQKCRSLSQENSSDAPLEAMAIHTELDELAIFTLPRLRTTSDGEIIGTIGKSQDLLADHHRSMPPPTRF</sequence>
<keyword evidence="1" id="KW-0812">Transmembrane</keyword>
<dbReference type="AlphaFoldDB" id="A0AAD5MDB3"/>
<feature type="transmembrane region" description="Helical" evidence="1">
    <location>
        <begin position="12"/>
        <end position="33"/>
    </location>
</feature>
<gene>
    <name evidence="2" type="ORF">KIN20_000467</name>
</gene>
<organism evidence="2 3">
    <name type="scientific">Parelaphostrongylus tenuis</name>
    <name type="common">Meningeal worm</name>
    <dbReference type="NCBI Taxonomy" id="148309"/>
    <lineage>
        <taxon>Eukaryota</taxon>
        <taxon>Metazoa</taxon>
        <taxon>Ecdysozoa</taxon>
        <taxon>Nematoda</taxon>
        <taxon>Chromadorea</taxon>
        <taxon>Rhabditida</taxon>
        <taxon>Rhabditina</taxon>
        <taxon>Rhabditomorpha</taxon>
        <taxon>Strongyloidea</taxon>
        <taxon>Metastrongylidae</taxon>
        <taxon>Parelaphostrongylus</taxon>
    </lineage>
</organism>
<evidence type="ECO:0000256" key="1">
    <source>
        <dbReference type="SAM" id="Phobius"/>
    </source>
</evidence>
<keyword evidence="1" id="KW-1133">Transmembrane helix</keyword>
<dbReference type="EMBL" id="JAHQIW010000076">
    <property type="protein sequence ID" value="KAJ1345844.1"/>
    <property type="molecule type" value="Genomic_DNA"/>
</dbReference>